<accession>A0A225E466</accession>
<sequence length="127" mass="14846">MNLDLRTIAENIRRTADEELLDRVTVYREEMEPAAVDLIEGELARRGFRPEAIAEHERSRREQTILTENGIVRRCHFCDRPAVCRAWGWHRLWERVPLFPRFFAYCAVHAPGASQRVEKEFGPDDGP</sequence>
<name>A0A225E466_9BACT</name>
<dbReference type="AlphaFoldDB" id="A0A225E466"/>
<protein>
    <submittedName>
        <fullName evidence="1">Uncharacterized protein</fullName>
    </submittedName>
</protein>
<gene>
    <name evidence="1" type="ORF">FRUB_03074</name>
</gene>
<reference evidence="2" key="1">
    <citation type="submission" date="2017-06" db="EMBL/GenBank/DDBJ databases">
        <title>Genome analysis of Fimbriiglobus ruber SP5, the first member of the order Planctomycetales with confirmed chitinolytic capability.</title>
        <authorList>
            <person name="Ravin N.V."/>
            <person name="Rakitin A.L."/>
            <person name="Ivanova A.A."/>
            <person name="Beletsky A.V."/>
            <person name="Kulichevskaya I.S."/>
            <person name="Mardanov A.V."/>
            <person name="Dedysh S.N."/>
        </authorList>
    </citation>
    <scope>NUCLEOTIDE SEQUENCE [LARGE SCALE GENOMIC DNA]</scope>
    <source>
        <strain evidence="2">SP5</strain>
    </source>
</reference>
<dbReference type="RefSeq" id="WP_088254305.1">
    <property type="nucleotide sequence ID" value="NZ_NIDE01000004.1"/>
</dbReference>
<dbReference type="Proteomes" id="UP000214646">
    <property type="component" value="Unassembled WGS sequence"/>
</dbReference>
<proteinExistence type="predicted"/>
<organism evidence="1 2">
    <name type="scientific">Fimbriiglobus ruber</name>
    <dbReference type="NCBI Taxonomy" id="1908690"/>
    <lineage>
        <taxon>Bacteria</taxon>
        <taxon>Pseudomonadati</taxon>
        <taxon>Planctomycetota</taxon>
        <taxon>Planctomycetia</taxon>
        <taxon>Gemmatales</taxon>
        <taxon>Gemmataceae</taxon>
        <taxon>Fimbriiglobus</taxon>
    </lineage>
</organism>
<comment type="caution">
    <text evidence="1">The sequence shown here is derived from an EMBL/GenBank/DDBJ whole genome shotgun (WGS) entry which is preliminary data.</text>
</comment>
<dbReference type="EMBL" id="NIDE01000004">
    <property type="protein sequence ID" value="OWK43475.1"/>
    <property type="molecule type" value="Genomic_DNA"/>
</dbReference>
<evidence type="ECO:0000313" key="2">
    <source>
        <dbReference type="Proteomes" id="UP000214646"/>
    </source>
</evidence>
<dbReference type="OrthoDB" id="283165at2"/>
<keyword evidence="2" id="KW-1185">Reference proteome</keyword>
<evidence type="ECO:0000313" key="1">
    <source>
        <dbReference type="EMBL" id="OWK43475.1"/>
    </source>
</evidence>